<dbReference type="AlphaFoldDB" id="A0AAD1TD32"/>
<sequence>MNDNGERFAELCALKNLVIGGSIFPHKRILKNTWVLLDSVTENQIDHICIKKKFIRSLQDVRVRRGADVTSDHHLVVASMQLMLKKNWKETTLCRVKYDVRCLRITSVREEFGLQMKNKFS</sequence>
<reference evidence="1" key="1">
    <citation type="submission" date="2022-03" db="EMBL/GenBank/DDBJ databases">
        <authorList>
            <person name="Alioto T."/>
            <person name="Alioto T."/>
            <person name="Gomez Garrido J."/>
        </authorList>
    </citation>
    <scope>NUCLEOTIDE SEQUENCE</scope>
</reference>
<dbReference type="EMBL" id="OW240923">
    <property type="protein sequence ID" value="CAH2324466.1"/>
    <property type="molecule type" value="Genomic_DNA"/>
</dbReference>
<evidence type="ECO:0000313" key="2">
    <source>
        <dbReference type="Proteomes" id="UP001295444"/>
    </source>
</evidence>
<keyword evidence="2" id="KW-1185">Reference proteome</keyword>
<gene>
    <name evidence="1" type="ORF">PECUL_23A021683</name>
</gene>
<organism evidence="1 2">
    <name type="scientific">Pelobates cultripes</name>
    <name type="common">Western spadefoot toad</name>
    <dbReference type="NCBI Taxonomy" id="61616"/>
    <lineage>
        <taxon>Eukaryota</taxon>
        <taxon>Metazoa</taxon>
        <taxon>Chordata</taxon>
        <taxon>Craniata</taxon>
        <taxon>Vertebrata</taxon>
        <taxon>Euteleostomi</taxon>
        <taxon>Amphibia</taxon>
        <taxon>Batrachia</taxon>
        <taxon>Anura</taxon>
        <taxon>Pelobatoidea</taxon>
        <taxon>Pelobatidae</taxon>
        <taxon>Pelobates</taxon>
    </lineage>
</organism>
<proteinExistence type="predicted"/>
<dbReference type="Gene3D" id="3.60.10.10">
    <property type="entry name" value="Endonuclease/exonuclease/phosphatase"/>
    <property type="match status" value="1"/>
</dbReference>
<name>A0AAD1TD32_PELCU</name>
<dbReference type="Proteomes" id="UP001295444">
    <property type="component" value="Chromosome 12"/>
</dbReference>
<evidence type="ECO:0000313" key="1">
    <source>
        <dbReference type="EMBL" id="CAH2324466.1"/>
    </source>
</evidence>
<dbReference type="SUPFAM" id="SSF56219">
    <property type="entry name" value="DNase I-like"/>
    <property type="match status" value="1"/>
</dbReference>
<accession>A0AAD1TD32</accession>
<protein>
    <submittedName>
        <fullName evidence="1">Uncharacterized protein</fullName>
    </submittedName>
</protein>
<dbReference type="InterPro" id="IPR036691">
    <property type="entry name" value="Endo/exonu/phosph_ase_sf"/>
</dbReference>